<evidence type="ECO:0000313" key="1">
    <source>
        <dbReference type="EMBL" id="CAG7825714.1"/>
    </source>
</evidence>
<keyword evidence="2" id="KW-1185">Reference proteome</keyword>
<accession>A0A8J2KYJ2</accession>
<dbReference type="AlphaFoldDB" id="A0A8J2KYJ2"/>
<comment type="caution">
    <text evidence="1">The sequence shown here is derived from an EMBL/GenBank/DDBJ whole genome shotgun (WGS) entry which is preliminary data.</text>
</comment>
<evidence type="ECO:0000313" key="2">
    <source>
        <dbReference type="Proteomes" id="UP000708208"/>
    </source>
</evidence>
<proteinExistence type="predicted"/>
<dbReference type="EMBL" id="CAJVCH010537303">
    <property type="protein sequence ID" value="CAG7825714.1"/>
    <property type="molecule type" value="Genomic_DNA"/>
</dbReference>
<organism evidence="1 2">
    <name type="scientific">Allacma fusca</name>
    <dbReference type="NCBI Taxonomy" id="39272"/>
    <lineage>
        <taxon>Eukaryota</taxon>
        <taxon>Metazoa</taxon>
        <taxon>Ecdysozoa</taxon>
        <taxon>Arthropoda</taxon>
        <taxon>Hexapoda</taxon>
        <taxon>Collembola</taxon>
        <taxon>Symphypleona</taxon>
        <taxon>Sminthuridae</taxon>
        <taxon>Allacma</taxon>
    </lineage>
</organism>
<sequence length="144" mass="16677">MNPQPTLNRVKVLKLLDREQKLYEAAKELEIFAGRTWSEALKSFTTNSQINVRQLLSQYQQTKSLKILTFWIPNQIGVNGVDLQIVQDLGKFAEISKIEEEFFIAIDSPIDLTVIDNLEVNEEEFQWGVEQIQAPQVKQQSKQR</sequence>
<reference evidence="1" key="1">
    <citation type="submission" date="2021-06" db="EMBL/GenBank/DDBJ databases">
        <authorList>
            <person name="Hodson N. C."/>
            <person name="Mongue J. A."/>
            <person name="Jaron S. K."/>
        </authorList>
    </citation>
    <scope>NUCLEOTIDE SEQUENCE</scope>
</reference>
<name>A0A8J2KYJ2_9HEXA</name>
<protein>
    <submittedName>
        <fullName evidence="1">Uncharacterized protein</fullName>
    </submittedName>
</protein>
<gene>
    <name evidence="1" type="ORF">AFUS01_LOCUS35811</name>
</gene>
<dbReference type="Proteomes" id="UP000708208">
    <property type="component" value="Unassembled WGS sequence"/>
</dbReference>